<dbReference type="OrthoDB" id="5915577at2759"/>
<sequence>MNMKLEDELENSGFSIGWVLRKLNGYCDDYLLRKGSKQVVNIEARDVADGKGYLSSVFITTVTFDDKSKFTFAIKVPTFERVFKIIEDMEGTTEDSKEGLKDKVKAAHNIECDAIAFVSSCKDFPSPKVYYVEKSGQDMECGLQDKVSPGVIIMSALDGISLGGYVTVTKEQCLNFARDFATLHDFVATVPYNVWGGKFDNRIHWDPLMFENAKACLNIFVEEYPDVANICAKLKTVNWPKYVDYALHERPAELHAKTYVHGDVWANNIMYKKNSDGSVGDEVLAYIDYQCGFEGNPMFDFARFFSINADAEVRREVYKAALKVYYERLTELYAQRGAKVPYDLEAVEEMYELAFMQQSTQSASMVLSLNKEHNGDMADGVAEARSAKALLRVHFILLDAEKIWQKRNFDDLPIFD</sequence>
<dbReference type="InterPro" id="IPR015897">
    <property type="entry name" value="CHK_kinase-like"/>
</dbReference>
<organism evidence="2 3">
    <name type="scientific">Bursaphelenchus okinawaensis</name>
    <dbReference type="NCBI Taxonomy" id="465554"/>
    <lineage>
        <taxon>Eukaryota</taxon>
        <taxon>Metazoa</taxon>
        <taxon>Ecdysozoa</taxon>
        <taxon>Nematoda</taxon>
        <taxon>Chromadorea</taxon>
        <taxon>Rhabditida</taxon>
        <taxon>Tylenchina</taxon>
        <taxon>Tylenchomorpha</taxon>
        <taxon>Aphelenchoidea</taxon>
        <taxon>Aphelenchoididae</taxon>
        <taxon>Bursaphelenchus</taxon>
    </lineage>
</organism>
<accession>A0A811KZX5</accession>
<dbReference type="AlphaFoldDB" id="A0A811KZX5"/>
<gene>
    <name evidence="2" type="ORF">BOKJ2_LOCUS8943</name>
</gene>
<dbReference type="InterPro" id="IPR012877">
    <property type="entry name" value="Dhs-27"/>
</dbReference>
<dbReference type="Pfam" id="PF07914">
    <property type="entry name" value="DUF1679"/>
    <property type="match status" value="2"/>
</dbReference>
<keyword evidence="3" id="KW-1185">Reference proteome</keyword>
<dbReference type="InterPro" id="IPR011009">
    <property type="entry name" value="Kinase-like_dom_sf"/>
</dbReference>
<comment type="caution">
    <text evidence="2">The sequence shown here is derived from an EMBL/GenBank/DDBJ whole genome shotgun (WGS) entry which is preliminary data.</text>
</comment>
<evidence type="ECO:0000313" key="2">
    <source>
        <dbReference type="EMBL" id="CAD5220436.1"/>
    </source>
</evidence>
<dbReference type="EMBL" id="CAJFDH010000004">
    <property type="protein sequence ID" value="CAD5220436.1"/>
    <property type="molecule type" value="Genomic_DNA"/>
</dbReference>
<protein>
    <recommendedName>
        <fullName evidence="1">CHK kinase-like domain-containing protein</fullName>
    </recommendedName>
</protein>
<dbReference type="Gene3D" id="3.90.1200.10">
    <property type="match status" value="1"/>
</dbReference>
<proteinExistence type="predicted"/>
<feature type="domain" description="CHK kinase-like" evidence="1">
    <location>
        <begin position="152"/>
        <end position="335"/>
    </location>
</feature>
<dbReference type="Proteomes" id="UP000783686">
    <property type="component" value="Unassembled WGS sequence"/>
</dbReference>
<evidence type="ECO:0000313" key="3">
    <source>
        <dbReference type="Proteomes" id="UP000614601"/>
    </source>
</evidence>
<dbReference type="InterPro" id="IPR052961">
    <property type="entry name" value="Oxido-Kinase-like_Enzymes"/>
</dbReference>
<name>A0A811KZX5_9BILA</name>
<dbReference type="SUPFAM" id="SSF56112">
    <property type="entry name" value="Protein kinase-like (PK-like)"/>
    <property type="match status" value="1"/>
</dbReference>
<reference evidence="2" key="1">
    <citation type="submission" date="2020-09" db="EMBL/GenBank/DDBJ databases">
        <authorList>
            <person name="Kikuchi T."/>
        </authorList>
    </citation>
    <scope>NUCLEOTIDE SEQUENCE</scope>
    <source>
        <strain evidence="2">SH1</strain>
    </source>
</reference>
<dbReference type="PANTHER" id="PTHR23020">
    <property type="entry name" value="UNCHARACTERIZED NUCLEAR HORMONE RECEPTOR-RELATED"/>
    <property type="match status" value="1"/>
</dbReference>
<dbReference type="PANTHER" id="PTHR23020:SF41">
    <property type="entry name" value="AMINOGLYCOSIDE PHOSPHOTRANSFERASE DOMAIN-CONTAINING PROTEIN"/>
    <property type="match status" value="1"/>
</dbReference>
<dbReference type="Proteomes" id="UP000614601">
    <property type="component" value="Unassembled WGS sequence"/>
</dbReference>
<evidence type="ECO:0000259" key="1">
    <source>
        <dbReference type="SMART" id="SM00587"/>
    </source>
</evidence>
<dbReference type="EMBL" id="CAJFCW020000004">
    <property type="protein sequence ID" value="CAG9113690.1"/>
    <property type="molecule type" value="Genomic_DNA"/>
</dbReference>
<dbReference type="SMART" id="SM00587">
    <property type="entry name" value="CHK"/>
    <property type="match status" value="1"/>
</dbReference>